<comment type="caution">
    <text evidence="1">The sequence shown here is derived from an EMBL/GenBank/DDBJ whole genome shotgun (WGS) entry which is preliminary data.</text>
</comment>
<proteinExistence type="predicted"/>
<sequence length="35" mass="4098">MWLLRCELGTCRRAHCGTIGEKVAPIDNRLRRVSW</sequence>
<reference evidence="1 2" key="1">
    <citation type="submission" date="2015-05" db="EMBL/GenBank/DDBJ databases">
        <title>Evolution of Trichinella species and genotypes.</title>
        <authorList>
            <person name="Korhonen P.K."/>
            <person name="Edoardo P."/>
            <person name="Giuseppe L.R."/>
            <person name="Gasser R.B."/>
        </authorList>
    </citation>
    <scope>NUCLEOTIDE SEQUENCE [LARGE SCALE GENOMIC DNA]</scope>
    <source>
        <strain evidence="1">ISS10</strain>
    </source>
</reference>
<dbReference type="AlphaFoldDB" id="A0A0V1KGU1"/>
<accession>A0A0V1KGU1</accession>
<name>A0A0V1KGU1_9BILA</name>
<organism evidence="1 2">
    <name type="scientific">Trichinella nativa</name>
    <dbReference type="NCBI Taxonomy" id="6335"/>
    <lineage>
        <taxon>Eukaryota</taxon>
        <taxon>Metazoa</taxon>
        <taxon>Ecdysozoa</taxon>
        <taxon>Nematoda</taxon>
        <taxon>Enoplea</taxon>
        <taxon>Dorylaimia</taxon>
        <taxon>Trichinellida</taxon>
        <taxon>Trichinellidae</taxon>
        <taxon>Trichinella</taxon>
    </lineage>
</organism>
<keyword evidence="2" id="KW-1185">Reference proteome</keyword>
<evidence type="ECO:0000313" key="2">
    <source>
        <dbReference type="Proteomes" id="UP000054721"/>
    </source>
</evidence>
<protein>
    <submittedName>
        <fullName evidence="1">Uncharacterized protein</fullName>
    </submittedName>
</protein>
<evidence type="ECO:0000313" key="1">
    <source>
        <dbReference type="EMBL" id="KRZ46467.1"/>
    </source>
</evidence>
<dbReference type="EMBL" id="JYDW01003275">
    <property type="protein sequence ID" value="KRZ46467.1"/>
    <property type="molecule type" value="Genomic_DNA"/>
</dbReference>
<gene>
    <name evidence="1" type="ORF">T02_15403</name>
</gene>
<dbReference type="Proteomes" id="UP000054721">
    <property type="component" value="Unassembled WGS sequence"/>
</dbReference>